<sequence>MENSITELELGEYGNVRENMNQIFNCIPQMNRLEKLKISVRFQLTDFEMFQRALVYSNITELEFRRTSTGRQLVLALAAVLPKTKLKVLSFFSTNTSEKELKELASSLPHSSVTELNLTLYNFPDISHGFTNLKILSIWTPDSAINIRWLFDALPHLCLSELECYSEIDLQSYPSLFVNLPKSQISKLSVRINHQYSDFICSVAQSKVRYLSVFSTEANAICRAISDTRSFKLESLRIADTVTSEGLQYLLQGLQVRELDLEFNEIGDAGLQVIEELISDTRIKKLNVLDSEGDCLILRNALQYLTHLQIDVKDIEFMSHIGNLKALKIACDEALKRQIYRSSSKHPKTIIEFVESH</sequence>
<comment type="caution">
    <text evidence="1">The sequence shown here is derived from an EMBL/GenBank/DDBJ whole genome shotgun (WGS) entry which is preliminary data.</text>
</comment>
<dbReference type="SUPFAM" id="SSF52047">
    <property type="entry name" value="RNI-like"/>
    <property type="match status" value="1"/>
</dbReference>
<accession>A0AAD5U8X1</accession>
<gene>
    <name evidence="1" type="ORF">HK103_003075</name>
</gene>
<dbReference type="AlphaFoldDB" id="A0AAD5U8X1"/>
<reference evidence="1" key="1">
    <citation type="submission" date="2020-05" db="EMBL/GenBank/DDBJ databases">
        <title>Phylogenomic resolution of chytrid fungi.</title>
        <authorList>
            <person name="Stajich J.E."/>
            <person name="Amses K."/>
            <person name="Simmons R."/>
            <person name="Seto K."/>
            <person name="Myers J."/>
            <person name="Bonds A."/>
            <person name="Quandt C.A."/>
            <person name="Barry K."/>
            <person name="Liu P."/>
            <person name="Grigoriev I."/>
            <person name="Longcore J.E."/>
            <person name="James T.Y."/>
        </authorList>
    </citation>
    <scope>NUCLEOTIDE SEQUENCE</scope>
    <source>
        <strain evidence="1">PLAUS21</strain>
    </source>
</reference>
<protein>
    <submittedName>
        <fullName evidence="1">Uncharacterized protein</fullName>
    </submittedName>
</protein>
<dbReference type="Proteomes" id="UP001210925">
    <property type="component" value="Unassembled WGS sequence"/>
</dbReference>
<proteinExistence type="predicted"/>
<dbReference type="Gene3D" id="3.80.10.10">
    <property type="entry name" value="Ribonuclease Inhibitor"/>
    <property type="match status" value="2"/>
</dbReference>
<dbReference type="EMBL" id="JADGKB010000218">
    <property type="protein sequence ID" value="KAJ3250858.1"/>
    <property type="molecule type" value="Genomic_DNA"/>
</dbReference>
<keyword evidence="2" id="KW-1185">Reference proteome</keyword>
<dbReference type="InterPro" id="IPR032675">
    <property type="entry name" value="LRR_dom_sf"/>
</dbReference>
<evidence type="ECO:0000313" key="1">
    <source>
        <dbReference type="EMBL" id="KAJ3250858.1"/>
    </source>
</evidence>
<name>A0AAD5U8X1_9FUNG</name>
<evidence type="ECO:0000313" key="2">
    <source>
        <dbReference type="Proteomes" id="UP001210925"/>
    </source>
</evidence>
<organism evidence="1 2">
    <name type="scientific">Boothiomyces macroporosus</name>
    <dbReference type="NCBI Taxonomy" id="261099"/>
    <lineage>
        <taxon>Eukaryota</taxon>
        <taxon>Fungi</taxon>
        <taxon>Fungi incertae sedis</taxon>
        <taxon>Chytridiomycota</taxon>
        <taxon>Chytridiomycota incertae sedis</taxon>
        <taxon>Chytridiomycetes</taxon>
        <taxon>Rhizophydiales</taxon>
        <taxon>Terramycetaceae</taxon>
        <taxon>Boothiomyces</taxon>
    </lineage>
</organism>